<protein>
    <submittedName>
        <fullName evidence="1">Uncharacterized protein</fullName>
    </submittedName>
</protein>
<sequence length="60" mass="6982">MWIYMKRSGYIVTSPQSQNPGKKYITEKNQTIGCENHKTMAEFLCGVGCNIRLNLQHEKY</sequence>
<organism evidence="1">
    <name type="scientific">Octopus bimaculoides</name>
    <name type="common">California two-spotted octopus</name>
    <dbReference type="NCBI Taxonomy" id="37653"/>
    <lineage>
        <taxon>Eukaryota</taxon>
        <taxon>Metazoa</taxon>
        <taxon>Spiralia</taxon>
        <taxon>Lophotrochozoa</taxon>
        <taxon>Mollusca</taxon>
        <taxon>Cephalopoda</taxon>
        <taxon>Coleoidea</taxon>
        <taxon>Octopodiformes</taxon>
        <taxon>Octopoda</taxon>
        <taxon>Incirrata</taxon>
        <taxon>Octopodidae</taxon>
        <taxon>Octopus</taxon>
    </lineage>
</organism>
<reference evidence="1" key="1">
    <citation type="submission" date="2015-07" db="EMBL/GenBank/DDBJ databases">
        <title>MeaNS - Measles Nucleotide Surveillance Program.</title>
        <authorList>
            <person name="Tran T."/>
            <person name="Druce J."/>
        </authorList>
    </citation>
    <scope>NUCLEOTIDE SEQUENCE</scope>
    <source>
        <strain evidence="1">UCB-OBI-ISO-001</strain>
        <tissue evidence="1">Gonad</tissue>
    </source>
</reference>
<evidence type="ECO:0000313" key="1">
    <source>
        <dbReference type="EMBL" id="KOF99319.1"/>
    </source>
</evidence>
<gene>
    <name evidence="1" type="ORF">OCBIM_22018238mg</name>
</gene>
<proteinExistence type="predicted"/>
<accession>A0A0L8ID36</accession>
<dbReference type="AlphaFoldDB" id="A0A0L8ID36"/>
<dbReference type="EMBL" id="KQ415990">
    <property type="protein sequence ID" value="KOF99319.1"/>
    <property type="molecule type" value="Genomic_DNA"/>
</dbReference>
<name>A0A0L8ID36_OCTBM</name>